<dbReference type="PANTHER" id="PTHR41964:SF1">
    <property type="entry name" value="GLOBAL NITROGEN REGULATOR NRPR"/>
    <property type="match status" value="1"/>
</dbReference>
<evidence type="ECO:0000313" key="7">
    <source>
        <dbReference type="Proteomes" id="UP000267921"/>
    </source>
</evidence>
<evidence type="ECO:0000313" key="5">
    <source>
        <dbReference type="Proteomes" id="UP000186879"/>
    </source>
</evidence>
<dbReference type="Pfam" id="PF01995">
    <property type="entry name" value="NRD1_2"/>
    <property type="match status" value="1"/>
</dbReference>
<dbReference type="Proteomes" id="UP000267921">
    <property type="component" value="Unassembled WGS sequence"/>
</dbReference>
<evidence type="ECO:0000313" key="6">
    <source>
        <dbReference type="Proteomes" id="UP000198669"/>
    </source>
</evidence>
<evidence type="ECO:0000313" key="3">
    <source>
        <dbReference type="EMBL" id="RNI08041.1"/>
    </source>
</evidence>
<dbReference type="OrthoDB" id="358798at2157"/>
<sequence length="252" mass="27297">MQDKRGAVQFTSSKIEDLMFRTTLDLKSMEGDIIVNLSIADADDIVDVLELLRLTSSSGLSVSPFLKVLESGDAIGDLTMPEGKVGIATMCSMTIDGVLLKSGIMTNPKFGGVVQIRNGLPVRFTDVLTYTSTTIDPLEVLMSQDITSVTRMLQTGSGKILANLREVHLAKRDEINSVLSGMMDIGINGILEVGDPNSRVLDVPVERDHLGVVVIGGTNPMAIMKEQGINIRTNAMSTLMDINSMDKIEDYF</sequence>
<reference evidence="3 7" key="3">
    <citation type="submission" date="2018-10" db="EMBL/GenBank/DDBJ databases">
        <title>Cultivation of a novel Methanohalophilus strain from Kebrit Deep of the Red Sea and a genomic comparison of members of the genus Methanohalophilus.</title>
        <authorList>
            <person name="Guan Y."/>
            <person name="Ngugi D.K."/>
            <person name="Stingl U."/>
        </authorList>
    </citation>
    <scope>NUCLEOTIDE SEQUENCE [LARGE SCALE GENOMIC DNA]</scope>
    <source>
        <strain evidence="3 7">DSM 3094</strain>
    </source>
</reference>
<proteinExistence type="predicted"/>
<dbReference type="GeneID" id="30583026"/>
<dbReference type="Proteomes" id="UP000198669">
    <property type="component" value="Unassembled WGS sequence"/>
</dbReference>
<dbReference type="PANTHER" id="PTHR41964">
    <property type="entry name" value="GLOBAL NITROGEN REGULATOR NRPR"/>
    <property type="match status" value="1"/>
</dbReference>
<dbReference type="InterPro" id="IPR036984">
    <property type="entry name" value="NrpR_dom_sf"/>
</dbReference>
<evidence type="ECO:0000313" key="2">
    <source>
        <dbReference type="EMBL" id="APH38846.1"/>
    </source>
</evidence>
<dbReference type="AlphaFoldDB" id="A0A1L3Q1U7"/>
<gene>
    <name evidence="2" type="ORF">BHR79_04640</name>
    <name evidence="3" type="ORF">EFE40_08815</name>
    <name evidence="4" type="ORF">SAMN04515625_1444</name>
</gene>
<evidence type="ECO:0000259" key="1">
    <source>
        <dbReference type="Pfam" id="PF01995"/>
    </source>
</evidence>
<evidence type="ECO:0000313" key="4">
    <source>
        <dbReference type="EMBL" id="SDW69967.1"/>
    </source>
</evidence>
<reference evidence="4 6" key="2">
    <citation type="submission" date="2016-10" db="EMBL/GenBank/DDBJ databases">
        <authorList>
            <person name="de Groot N.N."/>
        </authorList>
    </citation>
    <scope>NUCLEOTIDE SEQUENCE [LARGE SCALE GENOMIC DNA]</scope>
    <source>
        <strain evidence="4 6">Z-7982</strain>
    </source>
</reference>
<keyword evidence="5" id="KW-1185">Reference proteome</keyword>
<dbReference type="RefSeq" id="WP_072561292.1">
    <property type="nucleotide sequence ID" value="NZ_CP017921.1"/>
</dbReference>
<dbReference type="EMBL" id="CP017921">
    <property type="protein sequence ID" value="APH38846.1"/>
    <property type="molecule type" value="Genomic_DNA"/>
</dbReference>
<dbReference type="Gene3D" id="3.30.70.1360">
    <property type="entry name" value="mj0159-like"/>
    <property type="match status" value="2"/>
</dbReference>
<dbReference type="EMBL" id="FNMU01000004">
    <property type="protein sequence ID" value="SDW69967.1"/>
    <property type="molecule type" value="Genomic_DNA"/>
</dbReference>
<dbReference type="InterPro" id="IPR038982">
    <property type="entry name" value="NrpR"/>
</dbReference>
<dbReference type="InterPro" id="IPR002846">
    <property type="entry name" value="NRD"/>
</dbReference>
<dbReference type="Proteomes" id="UP000186879">
    <property type="component" value="Chromosome"/>
</dbReference>
<protein>
    <submittedName>
        <fullName evidence="3">DUF128 domain-containing protein</fullName>
    </submittedName>
    <submittedName>
        <fullName evidence="2">NrpR transcriptional repressor</fullName>
    </submittedName>
    <submittedName>
        <fullName evidence="4">Repressor of nif and glnA expression</fullName>
    </submittedName>
</protein>
<reference evidence="2 5" key="1">
    <citation type="submission" date="2016-10" db="EMBL/GenBank/DDBJ databases">
        <title>Methanohalophilus halophilus.</title>
        <authorList>
            <person name="L'haridon S."/>
        </authorList>
    </citation>
    <scope>NUCLEOTIDE SEQUENCE [LARGE SCALE GENOMIC DNA]</scope>
    <source>
        <strain evidence="2 5">Z-7982</strain>
    </source>
</reference>
<accession>A0A1L3Q1U7</accession>
<name>A0A1L3Q1U7_9EURY</name>
<feature type="domain" description="NrpR regulatory" evidence="1">
    <location>
        <begin position="8"/>
        <end position="246"/>
    </location>
</feature>
<dbReference type="STRING" id="2177.BHR79_04640"/>
<organism evidence="2 5">
    <name type="scientific">Methanohalophilus halophilus</name>
    <dbReference type="NCBI Taxonomy" id="2177"/>
    <lineage>
        <taxon>Archaea</taxon>
        <taxon>Methanobacteriati</taxon>
        <taxon>Methanobacteriota</taxon>
        <taxon>Stenosarchaea group</taxon>
        <taxon>Methanomicrobia</taxon>
        <taxon>Methanosarcinales</taxon>
        <taxon>Methanosarcinaceae</taxon>
        <taxon>Methanohalophilus</taxon>
    </lineage>
</organism>
<dbReference type="KEGG" id="mhaz:BHR79_04640"/>
<dbReference type="EMBL" id="RJJG01000006">
    <property type="protein sequence ID" value="RNI08041.1"/>
    <property type="molecule type" value="Genomic_DNA"/>
</dbReference>